<feature type="transmembrane region" description="Helical" evidence="11">
    <location>
        <begin position="214"/>
        <end position="235"/>
    </location>
</feature>
<comment type="catalytic activity">
    <reaction evidence="1">
        <text>ATP + protein L-histidine = ADP + protein N-phospho-L-histidine.</text>
        <dbReference type="EC" id="2.7.13.3"/>
    </reaction>
</comment>
<keyword evidence="5" id="KW-0808">Transferase</keyword>
<dbReference type="EC" id="2.7.13.3" evidence="3"/>
<feature type="transmembrane region" description="Helical" evidence="11">
    <location>
        <begin position="247"/>
        <end position="267"/>
    </location>
</feature>
<dbReference type="InterPro" id="IPR036890">
    <property type="entry name" value="HATPase_C_sf"/>
</dbReference>
<dbReference type="GO" id="GO:0000155">
    <property type="term" value="F:phosphorelay sensor kinase activity"/>
    <property type="evidence" value="ECO:0007669"/>
    <property type="project" value="InterPro"/>
</dbReference>
<dbReference type="OrthoDB" id="9813151at2"/>
<keyword evidence="11" id="KW-1133">Transmembrane helix</keyword>
<organism evidence="14 15">
    <name type="scientific">Leptospira harrisiae</name>
    <dbReference type="NCBI Taxonomy" id="2023189"/>
    <lineage>
        <taxon>Bacteria</taxon>
        <taxon>Pseudomonadati</taxon>
        <taxon>Spirochaetota</taxon>
        <taxon>Spirochaetia</taxon>
        <taxon>Leptospirales</taxon>
        <taxon>Leptospiraceae</taxon>
        <taxon>Leptospira</taxon>
    </lineage>
</organism>
<feature type="transmembrane region" description="Helical" evidence="11">
    <location>
        <begin position="67"/>
        <end position="90"/>
    </location>
</feature>
<evidence type="ECO:0000256" key="9">
    <source>
        <dbReference type="ARBA" id="ARBA00023012"/>
    </source>
</evidence>
<dbReference type="Gene3D" id="3.30.565.10">
    <property type="entry name" value="Histidine kinase-like ATPase, C-terminal domain"/>
    <property type="match status" value="1"/>
</dbReference>
<keyword evidence="4" id="KW-0597">Phosphoprotein</keyword>
<dbReference type="AlphaFoldDB" id="A0A2N0AQC0"/>
<keyword evidence="9" id="KW-0902">Two-component regulatory system</keyword>
<dbReference type="CDD" id="cd06225">
    <property type="entry name" value="HAMP"/>
    <property type="match status" value="1"/>
</dbReference>
<feature type="domain" description="HAMP" evidence="13">
    <location>
        <begin position="403"/>
        <end position="455"/>
    </location>
</feature>
<dbReference type="SMART" id="SM00304">
    <property type="entry name" value="HAMP"/>
    <property type="match status" value="1"/>
</dbReference>
<comment type="caution">
    <text evidence="14">The sequence shown here is derived from an EMBL/GenBank/DDBJ whole genome shotgun (WGS) entry which is preliminary data.</text>
</comment>
<dbReference type="GO" id="GO:0016020">
    <property type="term" value="C:membrane"/>
    <property type="evidence" value="ECO:0007669"/>
    <property type="project" value="UniProtKB-SubCell"/>
</dbReference>
<sequence>MAPLLNLYSFFYFGLCLVSGIAFVYFMSRKEDLTPTFQGLLIPLFCLFFWSVAWSICNSFVAPWTAYVFVFLKNPVILILGVASSNLAFGFQENSFPRWKKWSLRIHTVLAFLAILSNGIGFFFREVHFDPKMEFYVPNQHSSSPLVQLSIVSIAGVLCLIFGNTIIALLAKYLKFQGIQKRNTGGFLLAILGILSLAFADILVDLNYFSKPTFLFLLTNLTIIIMTILVLVSLNQETIPSTVGFKIMTFNLTVLYLILSIVANFLFNRFRVDFQNEMSREKHSIKTQLDLGSKYPFVYLSELVVDIQDQNFRINKSNFTLDSIKQVKTRPATFESFQLESFSQDPSGIYWTSDFHAKNHHFLIAIPYIEYRNMVHQTVVWLIVTLLFSLFTIFMLYPVLHKTSIVYPLTRLLAGIRKMHSGDLFVTVKVSSRDEIGELSNSFNEMISIVRDARLQLEQKIEERTESLNQTILELRETQEQLLQAERMSTLGKIAASVAHEINNPLAAIKGSIQFIKDGQTNIIGLEKSENTFLAEKFLEEFKTQKRSEVTSRFKRKKELIAYFKSKSIPDPISLADTCFDFKIETIPDEYQKLFETEDGRNTFQSKLNDFVIGFHLGIIETAVERASKIVFALKHHSYSGPKESQKFLSLKEGIDSVLSMYSTSWKQNIEIDWKIMGDPVVLGHADELVQVWTNLIYNSIQACPKEGGVIRILLKEEGPDALITIEDNGKGIPSDILPRIFEPFFTTKELGMGTGLGLSIVQKIIQNHNGNIQVESKPGKTLFTIRIPLAKS</sequence>
<reference evidence="14 15" key="1">
    <citation type="submission" date="2017-07" db="EMBL/GenBank/DDBJ databases">
        <title>Leptospira spp. isolated from tropical soils.</title>
        <authorList>
            <person name="Thibeaux R."/>
            <person name="Iraola G."/>
            <person name="Ferres I."/>
            <person name="Bierque E."/>
            <person name="Girault D."/>
            <person name="Soupe-Gilbert M.-E."/>
            <person name="Picardeau M."/>
            <person name="Goarant C."/>
        </authorList>
    </citation>
    <scope>NUCLEOTIDE SEQUENCE [LARGE SCALE GENOMIC DNA]</scope>
    <source>
        <strain evidence="14 15">FH2-B-A1</strain>
    </source>
</reference>
<accession>A0A2N0AQC0</accession>
<evidence type="ECO:0000256" key="1">
    <source>
        <dbReference type="ARBA" id="ARBA00000085"/>
    </source>
</evidence>
<dbReference type="Gene3D" id="6.10.340.10">
    <property type="match status" value="1"/>
</dbReference>
<name>A0A2N0AQC0_9LEPT</name>
<evidence type="ECO:0000256" key="6">
    <source>
        <dbReference type="ARBA" id="ARBA00022741"/>
    </source>
</evidence>
<dbReference type="SUPFAM" id="SSF55874">
    <property type="entry name" value="ATPase domain of HSP90 chaperone/DNA topoisomerase II/histidine kinase"/>
    <property type="match status" value="1"/>
</dbReference>
<proteinExistence type="predicted"/>
<dbReference type="SUPFAM" id="SSF158472">
    <property type="entry name" value="HAMP domain-like"/>
    <property type="match status" value="1"/>
</dbReference>
<feature type="domain" description="Histidine kinase" evidence="12">
    <location>
        <begin position="497"/>
        <end position="792"/>
    </location>
</feature>
<dbReference type="CDD" id="cd00082">
    <property type="entry name" value="HisKA"/>
    <property type="match status" value="1"/>
</dbReference>
<dbReference type="InterPro" id="IPR003661">
    <property type="entry name" value="HisK_dim/P_dom"/>
</dbReference>
<dbReference type="InterPro" id="IPR004358">
    <property type="entry name" value="Sig_transdc_His_kin-like_C"/>
</dbReference>
<evidence type="ECO:0000256" key="2">
    <source>
        <dbReference type="ARBA" id="ARBA00004370"/>
    </source>
</evidence>
<evidence type="ECO:0000256" key="10">
    <source>
        <dbReference type="SAM" id="Coils"/>
    </source>
</evidence>
<keyword evidence="15" id="KW-1185">Reference proteome</keyword>
<protein>
    <recommendedName>
        <fullName evidence="3">histidine kinase</fullName>
        <ecNumber evidence="3">2.7.13.3</ecNumber>
    </recommendedName>
</protein>
<dbReference type="InterPro" id="IPR003594">
    <property type="entry name" value="HATPase_dom"/>
</dbReference>
<keyword evidence="6" id="KW-0547">Nucleotide-binding</keyword>
<comment type="subcellular location">
    <subcellularLocation>
        <location evidence="2">Membrane</location>
    </subcellularLocation>
</comment>
<dbReference type="EMBL" id="NPDX01000001">
    <property type="protein sequence ID" value="PJZ86492.1"/>
    <property type="molecule type" value="Genomic_DNA"/>
</dbReference>
<feature type="transmembrane region" description="Helical" evidence="11">
    <location>
        <begin position="102"/>
        <end position="125"/>
    </location>
</feature>
<dbReference type="Proteomes" id="UP000232145">
    <property type="component" value="Unassembled WGS sequence"/>
</dbReference>
<dbReference type="Pfam" id="PF00672">
    <property type="entry name" value="HAMP"/>
    <property type="match status" value="1"/>
</dbReference>
<keyword evidence="8" id="KW-0067">ATP-binding</keyword>
<feature type="transmembrane region" description="Helical" evidence="11">
    <location>
        <begin position="145"/>
        <end position="174"/>
    </location>
</feature>
<evidence type="ECO:0000259" key="12">
    <source>
        <dbReference type="PROSITE" id="PS50109"/>
    </source>
</evidence>
<feature type="transmembrane region" description="Helical" evidence="11">
    <location>
        <begin position="6"/>
        <end position="28"/>
    </location>
</feature>
<feature type="transmembrane region" description="Helical" evidence="11">
    <location>
        <begin position="186"/>
        <end position="208"/>
    </location>
</feature>
<dbReference type="Pfam" id="PF02518">
    <property type="entry name" value="HATPase_c"/>
    <property type="match status" value="1"/>
</dbReference>
<keyword evidence="11" id="KW-0812">Transmembrane</keyword>
<keyword evidence="10" id="KW-0175">Coiled coil</keyword>
<dbReference type="PANTHER" id="PTHR43065">
    <property type="entry name" value="SENSOR HISTIDINE KINASE"/>
    <property type="match status" value="1"/>
</dbReference>
<gene>
    <name evidence="14" type="ORF">CH364_03185</name>
</gene>
<dbReference type="SUPFAM" id="SSF47384">
    <property type="entry name" value="Homodimeric domain of signal transducing histidine kinase"/>
    <property type="match status" value="1"/>
</dbReference>
<dbReference type="InterPro" id="IPR036097">
    <property type="entry name" value="HisK_dim/P_sf"/>
</dbReference>
<feature type="transmembrane region" description="Helical" evidence="11">
    <location>
        <begin position="40"/>
        <end position="61"/>
    </location>
</feature>
<keyword evidence="11" id="KW-0472">Membrane</keyword>
<dbReference type="PROSITE" id="PS50885">
    <property type="entry name" value="HAMP"/>
    <property type="match status" value="1"/>
</dbReference>
<dbReference type="PRINTS" id="PR00344">
    <property type="entry name" value="BCTRLSENSOR"/>
</dbReference>
<dbReference type="GO" id="GO:0005524">
    <property type="term" value="F:ATP binding"/>
    <property type="evidence" value="ECO:0007669"/>
    <property type="project" value="UniProtKB-KW"/>
</dbReference>
<evidence type="ECO:0000313" key="15">
    <source>
        <dbReference type="Proteomes" id="UP000232145"/>
    </source>
</evidence>
<dbReference type="PROSITE" id="PS50109">
    <property type="entry name" value="HIS_KIN"/>
    <property type="match status" value="1"/>
</dbReference>
<evidence type="ECO:0000256" key="4">
    <source>
        <dbReference type="ARBA" id="ARBA00022553"/>
    </source>
</evidence>
<feature type="transmembrane region" description="Helical" evidence="11">
    <location>
        <begin position="379"/>
        <end position="400"/>
    </location>
</feature>
<dbReference type="Gene3D" id="1.10.287.130">
    <property type="match status" value="1"/>
</dbReference>
<evidence type="ECO:0000256" key="11">
    <source>
        <dbReference type="SAM" id="Phobius"/>
    </source>
</evidence>
<dbReference type="InterPro" id="IPR005467">
    <property type="entry name" value="His_kinase_dom"/>
</dbReference>
<evidence type="ECO:0000256" key="3">
    <source>
        <dbReference type="ARBA" id="ARBA00012438"/>
    </source>
</evidence>
<dbReference type="PANTHER" id="PTHR43065:SF10">
    <property type="entry name" value="PEROXIDE STRESS-ACTIVATED HISTIDINE KINASE MAK3"/>
    <property type="match status" value="1"/>
</dbReference>
<feature type="coiled-coil region" evidence="10">
    <location>
        <begin position="458"/>
        <end position="488"/>
    </location>
</feature>
<dbReference type="InterPro" id="IPR003660">
    <property type="entry name" value="HAMP_dom"/>
</dbReference>
<keyword evidence="7 14" id="KW-0418">Kinase</keyword>
<evidence type="ECO:0000256" key="7">
    <source>
        <dbReference type="ARBA" id="ARBA00022777"/>
    </source>
</evidence>
<evidence type="ECO:0000259" key="13">
    <source>
        <dbReference type="PROSITE" id="PS50885"/>
    </source>
</evidence>
<evidence type="ECO:0000256" key="5">
    <source>
        <dbReference type="ARBA" id="ARBA00022679"/>
    </source>
</evidence>
<dbReference type="SMART" id="SM00387">
    <property type="entry name" value="HATPase_c"/>
    <property type="match status" value="1"/>
</dbReference>
<evidence type="ECO:0000256" key="8">
    <source>
        <dbReference type="ARBA" id="ARBA00022840"/>
    </source>
</evidence>
<dbReference type="RefSeq" id="WP_100743372.1">
    <property type="nucleotide sequence ID" value="NZ_NPDW01000001.1"/>
</dbReference>
<evidence type="ECO:0000313" key="14">
    <source>
        <dbReference type="EMBL" id="PJZ86492.1"/>
    </source>
</evidence>